<evidence type="ECO:0000313" key="4">
    <source>
        <dbReference type="Proteomes" id="UP000094271"/>
    </source>
</evidence>
<dbReference type="PROSITE" id="PS51186">
    <property type="entry name" value="GNAT"/>
    <property type="match status" value="1"/>
</dbReference>
<reference evidence="3 4" key="2">
    <citation type="submission" date="2016-08" db="EMBL/GenBank/DDBJ databases">
        <authorList>
            <person name="Seilhamer J.J."/>
        </authorList>
    </citation>
    <scope>NUCLEOTIDE SEQUENCE [LARGE SCALE GENOMIC DNA]</scope>
    <source>
        <strain evidence="3 4">NML150140-1</strain>
    </source>
</reference>
<dbReference type="GO" id="GO:0016747">
    <property type="term" value="F:acyltransferase activity, transferring groups other than amino-acyl groups"/>
    <property type="evidence" value="ECO:0007669"/>
    <property type="project" value="InterPro"/>
</dbReference>
<dbReference type="EMBL" id="MEHD01000051">
    <property type="protein sequence ID" value="ODR45696.1"/>
    <property type="molecule type" value="Genomic_DNA"/>
</dbReference>
<reference evidence="2 5" key="1">
    <citation type="submission" date="2016-08" db="EMBL/GenBank/DDBJ databases">
        <title>Characterization of Isolates of Eisenbergiella tayi Derived from Blood Cultures, Using Whole Genome Sequencing.</title>
        <authorList>
            <person name="Bernier A.-M."/>
            <person name="Burdz T."/>
            <person name="Wiebe D."/>
            <person name="Bernard K."/>
        </authorList>
    </citation>
    <scope>NUCLEOTIDE SEQUENCE [LARGE SCALE GENOMIC DNA]</scope>
    <source>
        <strain evidence="2 5">NML120146</strain>
    </source>
</reference>
<dbReference type="CDD" id="cd04301">
    <property type="entry name" value="NAT_SF"/>
    <property type="match status" value="1"/>
</dbReference>
<dbReference type="Pfam" id="PF00583">
    <property type="entry name" value="Acetyltransf_1"/>
    <property type="match status" value="1"/>
</dbReference>
<dbReference type="EMBL" id="MEHA01000002">
    <property type="protein sequence ID" value="ODR55074.1"/>
    <property type="molecule type" value="Genomic_DNA"/>
</dbReference>
<dbReference type="RefSeq" id="WP_069409070.1">
    <property type="nucleotide sequence ID" value="NZ_DBFYTW010000090.1"/>
</dbReference>
<sequence length="173" mass="20027">MMNIEYRKGNTGDLKEICALIKGAIVNLERHNIFQWDNLYTDEEILREDIIKKELSVGIISGRIASIYVLNQESDEDYINGQWKYAELPYCVIHRLCVNPDFQNMGVAGSTMKHIEGEVLKMGIKAIRLDAFTENPFALKLYHSLGYRITGYADWRKGRFCLMEKYLEQPEPA</sequence>
<organism evidence="3 4">
    <name type="scientific">Eisenbergiella tayi</name>
    <dbReference type="NCBI Taxonomy" id="1432052"/>
    <lineage>
        <taxon>Bacteria</taxon>
        <taxon>Bacillati</taxon>
        <taxon>Bacillota</taxon>
        <taxon>Clostridia</taxon>
        <taxon>Lachnospirales</taxon>
        <taxon>Lachnospiraceae</taxon>
        <taxon>Eisenbergiella</taxon>
    </lineage>
</organism>
<evidence type="ECO:0000313" key="2">
    <source>
        <dbReference type="EMBL" id="ODR45696.1"/>
    </source>
</evidence>
<keyword evidence="5" id="KW-1185">Reference proteome</keyword>
<dbReference type="Gene3D" id="3.40.630.30">
    <property type="match status" value="1"/>
</dbReference>
<dbReference type="InterPro" id="IPR000182">
    <property type="entry name" value="GNAT_dom"/>
</dbReference>
<accession>A0A1E3UQL0</accession>
<dbReference type="AlphaFoldDB" id="A0A1E3UQL0"/>
<protein>
    <submittedName>
        <fullName evidence="3">GNAT family N-acetyltransferase</fullName>
    </submittedName>
</protein>
<gene>
    <name evidence="3" type="ORF">BEI59_03900</name>
    <name evidence="2" type="ORF">BEI63_28340</name>
</gene>
<dbReference type="Proteomes" id="UP000094869">
    <property type="component" value="Unassembled WGS sequence"/>
</dbReference>
<dbReference type="SUPFAM" id="SSF55729">
    <property type="entry name" value="Acyl-CoA N-acyltransferases (Nat)"/>
    <property type="match status" value="1"/>
</dbReference>
<feature type="domain" description="N-acetyltransferase" evidence="1">
    <location>
        <begin position="4"/>
        <end position="168"/>
    </location>
</feature>
<comment type="caution">
    <text evidence="3">The sequence shown here is derived from an EMBL/GenBank/DDBJ whole genome shotgun (WGS) entry which is preliminary data.</text>
</comment>
<name>A0A1E3UQL0_9FIRM</name>
<evidence type="ECO:0000313" key="5">
    <source>
        <dbReference type="Proteomes" id="UP000094869"/>
    </source>
</evidence>
<evidence type="ECO:0000313" key="3">
    <source>
        <dbReference type="EMBL" id="ODR55074.1"/>
    </source>
</evidence>
<proteinExistence type="predicted"/>
<evidence type="ECO:0000259" key="1">
    <source>
        <dbReference type="PROSITE" id="PS51186"/>
    </source>
</evidence>
<dbReference type="InterPro" id="IPR016181">
    <property type="entry name" value="Acyl_CoA_acyltransferase"/>
</dbReference>
<dbReference type="Proteomes" id="UP000094271">
    <property type="component" value="Unassembled WGS sequence"/>
</dbReference>
<keyword evidence="3" id="KW-0808">Transferase</keyword>